<dbReference type="RefSeq" id="WP_114564416.1">
    <property type="nucleotide sequence ID" value="NZ_CP031088.1"/>
</dbReference>
<evidence type="ECO:0000313" key="2">
    <source>
        <dbReference type="Proteomes" id="UP000253689"/>
    </source>
</evidence>
<protein>
    <submittedName>
        <fullName evidence="1">Uncharacterized protein</fullName>
    </submittedName>
</protein>
<evidence type="ECO:0000313" key="1">
    <source>
        <dbReference type="EMBL" id="AXF95505.1"/>
    </source>
</evidence>
<proteinExistence type="predicted"/>
<reference evidence="2" key="1">
    <citation type="submission" date="2018-07" db="EMBL/GenBank/DDBJ databases">
        <title>Complete Genome Sequence of Spiroplasma phoeniceum.</title>
        <authorList>
            <person name="Davis R.E."/>
            <person name="Shao J.Y."/>
            <person name="Zhao Y."/>
            <person name="Silver A."/>
            <person name="Stump z."/>
            <person name="Gasparich G."/>
        </authorList>
    </citation>
    <scope>NUCLEOTIDE SEQUENCE [LARGE SCALE GENOMIC DNA]</scope>
    <source>
        <strain evidence="2">P40</strain>
    </source>
</reference>
<gene>
    <name evidence="1" type="ORF">SDAV_00511</name>
</gene>
<keyword evidence="2" id="KW-1185">Reference proteome</keyword>
<sequence length="274" mass="31363">MKYIKGAIIKYELKVNDKYLKENILALEELKMKNGQNYMQLVNNVDNAKITALGIIKLSNKGLIFGKDFNIIPFKNKLTTVIDSKVYCRIIEEAGYSPRKSIIFKGEKFEWDAINSCPKIHEINFNTNTSDFNEIIGAYAFAKDKNGNYQGILLRKADIERLKNSSPSGNSEYSPWNKWPKEMVEAKLYCKLAQELGIDISDIDLDEKEIKEDGNFEYISFKDIDFAKNKGQISDEPLSNNIIKYPPSYTEIADNVVKEEDISNVVPAVNNEWD</sequence>
<dbReference type="AlphaFoldDB" id="A0A345DMR7"/>
<dbReference type="KEGG" id="sphh:SDAV_00511"/>
<dbReference type="EMBL" id="CP031088">
    <property type="protein sequence ID" value="AXF95505.1"/>
    <property type="molecule type" value="Genomic_DNA"/>
</dbReference>
<accession>A0A345DMR7</accession>
<dbReference type="Proteomes" id="UP000253689">
    <property type="component" value="Chromosome"/>
</dbReference>
<dbReference type="GO" id="GO:0006259">
    <property type="term" value="P:DNA metabolic process"/>
    <property type="evidence" value="ECO:0007669"/>
    <property type="project" value="InterPro"/>
</dbReference>
<dbReference type="InterPro" id="IPR018330">
    <property type="entry name" value="RecT_fam"/>
</dbReference>
<dbReference type="Pfam" id="PF03837">
    <property type="entry name" value="RecT"/>
    <property type="match status" value="1"/>
</dbReference>
<name>A0A345DMR7_9MOLU</name>
<dbReference type="GO" id="GO:0003677">
    <property type="term" value="F:DNA binding"/>
    <property type="evidence" value="ECO:0007669"/>
    <property type="project" value="InterPro"/>
</dbReference>
<organism evidence="1 2">
    <name type="scientific">Spiroplasma phoeniceum P40</name>
    <dbReference type="NCBI Taxonomy" id="1276259"/>
    <lineage>
        <taxon>Bacteria</taxon>
        <taxon>Bacillati</taxon>
        <taxon>Mycoplasmatota</taxon>
        <taxon>Mollicutes</taxon>
        <taxon>Entomoplasmatales</taxon>
        <taxon>Spiroplasmataceae</taxon>
        <taxon>Spiroplasma</taxon>
    </lineage>
</organism>